<accession>A0A1D6HT88</accession>
<gene>
    <name evidence="2" type="ORF">ZEAMMB73_Zm00001d018905</name>
</gene>
<proteinExistence type="predicted"/>
<reference evidence="2" key="1">
    <citation type="submission" date="2015-12" db="EMBL/GenBank/DDBJ databases">
        <title>Update maize B73 reference genome by single molecule sequencing technologies.</title>
        <authorList>
            <consortium name="Maize Genome Sequencing Project"/>
            <person name="Ware D."/>
        </authorList>
    </citation>
    <scope>NUCLEOTIDE SEQUENCE [LARGE SCALE GENOMIC DNA]</scope>
    <source>
        <tissue evidence="2">Seedling</tissue>
    </source>
</reference>
<feature type="compositionally biased region" description="Polar residues" evidence="1">
    <location>
        <begin position="362"/>
        <end position="381"/>
    </location>
</feature>
<sequence>MGITSAREYQMLWRHFAYQPYLSLFPPQPSLPRLPPPHPLLLHPPASTRVCTPPPSVASSCNQLSRIQDVRHHIGGESFRSYLAYQYQRIRILLAQFENHVCAVIRTSLCLARSLGLLCSYHNAGLLVTGHACVGATSPTTRASTPPHSGSTCGTRARWPSTLHPRRLWLPQGPPRAAPPNRARRCVHQDPGKKARLTTKCSQGRGRVCFGNRTRRSRAERATHVGSTEERVAASLERDWGLAAAAVVACRTRRAEAAARAVEMYSKSVTTPPTGTVKSVTPIHSLSYANGTVQTPEIICLSYVYAICLLKADKIFFLIGLCCETSGAGGTSTDKSNKNKWKAPLKRSKGSLGSLDVVAVKNNKSPAKPSTSSSNEGSSQR</sequence>
<evidence type="ECO:0000313" key="2">
    <source>
        <dbReference type="EMBL" id="ONM51602.1"/>
    </source>
</evidence>
<organism evidence="2">
    <name type="scientific">Zea mays</name>
    <name type="common">Maize</name>
    <dbReference type="NCBI Taxonomy" id="4577"/>
    <lineage>
        <taxon>Eukaryota</taxon>
        <taxon>Viridiplantae</taxon>
        <taxon>Streptophyta</taxon>
        <taxon>Embryophyta</taxon>
        <taxon>Tracheophyta</taxon>
        <taxon>Spermatophyta</taxon>
        <taxon>Magnoliopsida</taxon>
        <taxon>Liliopsida</taxon>
        <taxon>Poales</taxon>
        <taxon>Poaceae</taxon>
        <taxon>PACMAD clade</taxon>
        <taxon>Panicoideae</taxon>
        <taxon>Andropogonodae</taxon>
        <taxon>Andropogoneae</taxon>
        <taxon>Tripsacinae</taxon>
        <taxon>Zea</taxon>
    </lineage>
</organism>
<dbReference type="PaxDb" id="4577-GRMZM2G344573_P01"/>
<feature type="compositionally biased region" description="Basic residues" evidence="1">
    <location>
        <begin position="338"/>
        <end position="349"/>
    </location>
</feature>
<dbReference type="ExpressionAtlas" id="A0A1D6HT88">
    <property type="expression patterns" value="baseline and differential"/>
</dbReference>
<dbReference type="InParanoid" id="A0A1D6HT88"/>
<feature type="region of interest" description="Disordered" evidence="1">
    <location>
        <begin position="169"/>
        <end position="190"/>
    </location>
</feature>
<dbReference type="EMBL" id="CM007650">
    <property type="protein sequence ID" value="ONM51602.1"/>
    <property type="molecule type" value="Genomic_DNA"/>
</dbReference>
<feature type="region of interest" description="Disordered" evidence="1">
    <location>
        <begin position="329"/>
        <end position="381"/>
    </location>
</feature>
<name>A0A1D6HT88_MAIZE</name>
<protein>
    <submittedName>
        <fullName evidence="2">Uncharacterized protein</fullName>
    </submittedName>
</protein>
<evidence type="ECO:0000256" key="1">
    <source>
        <dbReference type="SAM" id="MobiDB-lite"/>
    </source>
</evidence>
<dbReference type="AlphaFoldDB" id="A0A1D6HT88"/>